<dbReference type="NCBIfam" id="NF001221">
    <property type="entry name" value="PRK00197.1"/>
    <property type="match status" value="1"/>
</dbReference>
<keyword evidence="2 7" id="KW-0028">Amino-acid biosynthesis</keyword>
<dbReference type="InterPro" id="IPR015590">
    <property type="entry name" value="Aldehyde_DH_dom"/>
</dbReference>
<evidence type="ECO:0000256" key="3">
    <source>
        <dbReference type="ARBA" id="ARBA00022650"/>
    </source>
</evidence>
<dbReference type="Gene3D" id="3.40.309.10">
    <property type="entry name" value="Aldehyde Dehydrogenase, Chain A, domain 2"/>
    <property type="match status" value="1"/>
</dbReference>
<organism evidence="9 10">
    <name type="scientific">Ruminobacter amylophilus</name>
    <dbReference type="NCBI Taxonomy" id="867"/>
    <lineage>
        <taxon>Bacteria</taxon>
        <taxon>Pseudomonadati</taxon>
        <taxon>Pseudomonadota</taxon>
        <taxon>Gammaproteobacteria</taxon>
        <taxon>Aeromonadales</taxon>
        <taxon>Succinivibrionaceae</taxon>
        <taxon>Ruminobacter</taxon>
    </lineage>
</organism>
<dbReference type="PIRSF" id="PIRSF000151">
    <property type="entry name" value="GPR"/>
    <property type="match status" value="1"/>
</dbReference>
<evidence type="ECO:0000313" key="9">
    <source>
        <dbReference type="EMBL" id="SFO96287.1"/>
    </source>
</evidence>
<gene>
    <name evidence="7" type="primary">proA</name>
    <name evidence="9" type="ORF">SAMN02910344_00016</name>
</gene>
<comment type="pathway">
    <text evidence="1 7">Amino-acid biosynthesis; L-proline biosynthesis; L-glutamate 5-semialdehyde from L-glutamate: step 2/2.</text>
</comment>
<evidence type="ECO:0000259" key="8">
    <source>
        <dbReference type="Pfam" id="PF00171"/>
    </source>
</evidence>
<dbReference type="UniPathway" id="UPA00098">
    <property type="reaction ID" value="UER00360"/>
</dbReference>
<dbReference type="InterPro" id="IPR016161">
    <property type="entry name" value="Ald_DH/histidinol_DH"/>
</dbReference>
<evidence type="ECO:0000256" key="4">
    <source>
        <dbReference type="ARBA" id="ARBA00022857"/>
    </source>
</evidence>
<keyword evidence="10" id="KW-1185">Reference proteome</keyword>
<dbReference type="HAMAP" id="MF_00412">
    <property type="entry name" value="ProA"/>
    <property type="match status" value="1"/>
</dbReference>
<dbReference type="InterPro" id="IPR016163">
    <property type="entry name" value="Ald_DH_C"/>
</dbReference>
<reference evidence="9 10" key="1">
    <citation type="submission" date="2016-10" db="EMBL/GenBank/DDBJ databases">
        <authorList>
            <person name="Varghese N."/>
            <person name="Submissions S."/>
        </authorList>
    </citation>
    <scope>NUCLEOTIDE SEQUENCE [LARGE SCALE GENOMIC DNA]</scope>
    <source>
        <strain evidence="9 10">DSM 1361</strain>
    </source>
</reference>
<sequence>MDMNLLGQRAKQSSYVLASLSTARKNEAISKIADILQESVQEILEANAVDLKNARESGIGEAMLDRLMLNEKRVNDILGDMRKVVLLDDPVGAEYDSRVLPNGLKLLKRRVPLGVVGVIYEARPNVTVDITSLCLKTGNACILRGGRETYNTNAVIVKIIQRGLEAAGLPAASVQYIENPDRAYVTELLHLDKYVDMIIPRGGAKLHMLCKHESTIPVIIGGFGVGHIFVDESADQERALDVIENSKIQKPSACNSVDTILVHKNIASSFIPKLAARMTEKKVRMVCHGEALPLASSVAGSMVTEGKEEDFATEWLSLCMNVTIVDGLDQVIAHMQKYEACHSDAILTNDHANALRFVNEAGSACAYVNASTRFSDGAQFGLGAEVAISTQKLHARGPMGLVELTSYKWIIEGDYAVRS</sequence>
<evidence type="ECO:0000256" key="2">
    <source>
        <dbReference type="ARBA" id="ARBA00022605"/>
    </source>
</evidence>
<dbReference type="SUPFAM" id="SSF53720">
    <property type="entry name" value="ALDH-like"/>
    <property type="match status" value="1"/>
</dbReference>
<keyword evidence="3 7" id="KW-0641">Proline biosynthesis</keyword>
<keyword evidence="7" id="KW-0963">Cytoplasm</keyword>
<dbReference type="CDD" id="cd07079">
    <property type="entry name" value="ALDH_F18-19_ProA-GPR"/>
    <property type="match status" value="1"/>
</dbReference>
<dbReference type="Gene3D" id="3.40.605.10">
    <property type="entry name" value="Aldehyde Dehydrogenase, Chain A, domain 1"/>
    <property type="match status" value="1"/>
</dbReference>
<evidence type="ECO:0000313" key="10">
    <source>
        <dbReference type="Proteomes" id="UP000243745"/>
    </source>
</evidence>
<protein>
    <recommendedName>
        <fullName evidence="7">Gamma-glutamyl phosphate reductase</fullName>
        <shortName evidence="7">GPR</shortName>
        <ecNumber evidence="7">1.2.1.41</ecNumber>
    </recommendedName>
    <alternativeName>
        <fullName evidence="7">Glutamate-5-semialdehyde dehydrogenase</fullName>
    </alternativeName>
    <alternativeName>
        <fullName evidence="7">Glutamyl-gamma-semialdehyde dehydrogenase</fullName>
        <shortName evidence="7">GSA dehydrogenase</shortName>
    </alternativeName>
</protein>
<accession>A0A662ZDS7</accession>
<evidence type="ECO:0000256" key="7">
    <source>
        <dbReference type="HAMAP-Rule" id="MF_00412"/>
    </source>
</evidence>
<comment type="similarity">
    <text evidence="7">Belongs to the gamma-glutamyl phosphate reductase family.</text>
</comment>
<dbReference type="PANTHER" id="PTHR11063:SF8">
    <property type="entry name" value="DELTA-1-PYRROLINE-5-CARBOXYLATE SYNTHASE"/>
    <property type="match status" value="1"/>
</dbReference>
<dbReference type="EMBL" id="FOXF01000001">
    <property type="protein sequence ID" value="SFO96287.1"/>
    <property type="molecule type" value="Genomic_DNA"/>
</dbReference>
<keyword evidence="5 7" id="KW-0560">Oxidoreductase</keyword>
<evidence type="ECO:0000256" key="1">
    <source>
        <dbReference type="ARBA" id="ARBA00004985"/>
    </source>
</evidence>
<comment type="catalytic activity">
    <reaction evidence="6 7">
        <text>L-glutamate 5-semialdehyde + phosphate + NADP(+) = L-glutamyl 5-phosphate + NADPH + H(+)</text>
        <dbReference type="Rhea" id="RHEA:19541"/>
        <dbReference type="ChEBI" id="CHEBI:15378"/>
        <dbReference type="ChEBI" id="CHEBI:43474"/>
        <dbReference type="ChEBI" id="CHEBI:57783"/>
        <dbReference type="ChEBI" id="CHEBI:58066"/>
        <dbReference type="ChEBI" id="CHEBI:58274"/>
        <dbReference type="ChEBI" id="CHEBI:58349"/>
        <dbReference type="EC" id="1.2.1.41"/>
    </reaction>
</comment>
<dbReference type="RefSeq" id="WP_093139771.1">
    <property type="nucleotide sequence ID" value="NZ_FOXF01000001.1"/>
</dbReference>
<comment type="function">
    <text evidence="7">Catalyzes the NADPH-dependent reduction of L-glutamate 5-phosphate into L-glutamate 5-semialdehyde and phosphate. The product spontaneously undergoes cyclization to form 1-pyrroline-5-carboxylate.</text>
</comment>
<dbReference type="InterPro" id="IPR016162">
    <property type="entry name" value="Ald_DH_N"/>
</dbReference>
<feature type="domain" description="Aldehyde dehydrogenase" evidence="8">
    <location>
        <begin position="9"/>
        <end position="283"/>
    </location>
</feature>
<name>A0A662ZDS7_9GAMM</name>
<dbReference type="InterPro" id="IPR012134">
    <property type="entry name" value="Glu-5-SA_DH"/>
</dbReference>
<comment type="subcellular location">
    <subcellularLocation>
        <location evidence="7">Cytoplasm</location>
    </subcellularLocation>
</comment>
<dbReference type="GO" id="GO:0055129">
    <property type="term" value="P:L-proline biosynthetic process"/>
    <property type="evidence" value="ECO:0007669"/>
    <property type="project" value="UniProtKB-UniRule"/>
</dbReference>
<dbReference type="FunFam" id="3.40.309.10:FF:000006">
    <property type="entry name" value="Gamma-glutamyl phosphate reductase"/>
    <property type="match status" value="1"/>
</dbReference>
<dbReference type="EC" id="1.2.1.41" evidence="7"/>
<dbReference type="NCBIfam" id="TIGR00407">
    <property type="entry name" value="proA"/>
    <property type="match status" value="1"/>
</dbReference>
<evidence type="ECO:0000256" key="6">
    <source>
        <dbReference type="ARBA" id="ARBA00049024"/>
    </source>
</evidence>
<dbReference type="Proteomes" id="UP000243745">
    <property type="component" value="Unassembled WGS sequence"/>
</dbReference>
<dbReference type="OrthoDB" id="9809970at2"/>
<dbReference type="Pfam" id="PF00171">
    <property type="entry name" value="Aldedh"/>
    <property type="match status" value="1"/>
</dbReference>
<dbReference type="GO" id="GO:0050661">
    <property type="term" value="F:NADP binding"/>
    <property type="evidence" value="ECO:0007669"/>
    <property type="project" value="InterPro"/>
</dbReference>
<dbReference type="GO" id="GO:0005737">
    <property type="term" value="C:cytoplasm"/>
    <property type="evidence" value="ECO:0007669"/>
    <property type="project" value="UniProtKB-SubCell"/>
</dbReference>
<evidence type="ECO:0000256" key="5">
    <source>
        <dbReference type="ARBA" id="ARBA00023002"/>
    </source>
</evidence>
<keyword evidence="4 7" id="KW-0521">NADP</keyword>
<proteinExistence type="inferred from homology"/>
<dbReference type="GO" id="GO:0004350">
    <property type="term" value="F:glutamate-5-semialdehyde dehydrogenase activity"/>
    <property type="evidence" value="ECO:0007669"/>
    <property type="project" value="UniProtKB-UniRule"/>
</dbReference>
<dbReference type="PANTHER" id="PTHR11063">
    <property type="entry name" value="GLUTAMATE SEMIALDEHYDE DEHYDROGENASE"/>
    <property type="match status" value="1"/>
</dbReference>
<dbReference type="InterPro" id="IPR000965">
    <property type="entry name" value="GPR_dom"/>
</dbReference>
<dbReference type="AlphaFoldDB" id="A0A662ZDS7"/>